<evidence type="ECO:0008006" key="4">
    <source>
        <dbReference type="Google" id="ProtNLM"/>
    </source>
</evidence>
<dbReference type="InterPro" id="IPR018721">
    <property type="entry name" value="DUF2252"/>
</dbReference>
<dbReference type="Pfam" id="PF10009">
    <property type="entry name" value="DUF2252"/>
    <property type="match status" value="1"/>
</dbReference>
<comment type="caution">
    <text evidence="2">The sequence shown here is derived from an EMBL/GenBank/DDBJ whole genome shotgun (WGS) entry which is preliminary data.</text>
</comment>
<dbReference type="PANTHER" id="PTHR39441:SF1">
    <property type="entry name" value="DUF2252 DOMAIN-CONTAINING PROTEIN"/>
    <property type="match status" value="1"/>
</dbReference>
<dbReference type="AlphaFoldDB" id="A0A916NFR1"/>
<dbReference type="PANTHER" id="PTHR39441">
    <property type="entry name" value="DUF2252 DOMAIN-CONTAINING PROTEIN"/>
    <property type="match status" value="1"/>
</dbReference>
<name>A0A916NFR1_9MICO</name>
<accession>A0A916NFR1</accession>
<evidence type="ECO:0000313" key="2">
    <source>
        <dbReference type="EMBL" id="CAG7602495.1"/>
    </source>
</evidence>
<gene>
    <name evidence="2" type="ORF">LEUCIP111803_00562</name>
</gene>
<keyword evidence="3" id="KW-1185">Reference proteome</keyword>
<dbReference type="EMBL" id="CAJVAP010000005">
    <property type="protein sequence ID" value="CAG7602495.1"/>
    <property type="molecule type" value="Genomic_DNA"/>
</dbReference>
<proteinExistence type="predicted"/>
<protein>
    <recommendedName>
        <fullName evidence="4">DUF2252 domain-containing protein</fullName>
    </recommendedName>
</protein>
<organism evidence="2 3">
    <name type="scientific">Leucobacter soli</name>
    <dbReference type="NCBI Taxonomy" id="2812850"/>
    <lineage>
        <taxon>Bacteria</taxon>
        <taxon>Bacillati</taxon>
        <taxon>Actinomycetota</taxon>
        <taxon>Actinomycetes</taxon>
        <taxon>Micrococcales</taxon>
        <taxon>Microbacteriaceae</taxon>
        <taxon>Leucobacter</taxon>
    </lineage>
</organism>
<dbReference type="Proteomes" id="UP000693892">
    <property type="component" value="Unassembled WGS sequence"/>
</dbReference>
<evidence type="ECO:0000313" key="3">
    <source>
        <dbReference type="Proteomes" id="UP000693892"/>
    </source>
</evidence>
<reference evidence="2" key="1">
    <citation type="submission" date="2021-06" db="EMBL/GenBank/DDBJ databases">
        <authorList>
            <person name="Criscuolo A."/>
        </authorList>
    </citation>
    <scope>NUCLEOTIDE SEQUENCE</scope>
    <source>
        <strain evidence="2">CIP111803</strain>
    </source>
</reference>
<feature type="region of interest" description="Disordered" evidence="1">
    <location>
        <begin position="1"/>
        <end position="22"/>
    </location>
</feature>
<evidence type="ECO:0000256" key="1">
    <source>
        <dbReference type="SAM" id="MobiDB-lite"/>
    </source>
</evidence>
<sequence>MRMSNDAGLASAGLPRAEGTAESWSLPAPLSERLDAGRRLRRRLPRRLLGELSNGPRDPLGIIEQQNAGRRQDLVPLRTSRMSQSPFAFYRGTAAIMAADFSAEERSELLVPACGDAHLSNFGFYASPQRTLVFDLNDFDEAAWAPWEWDLKRLVASAVIAGQAGSRDEAAIRSTVLGAVRSYAFALRKAVGMSPRDRFYTHLDADGGSSGLHPQSQKVLRRAVKQAKKHTGERAARRLTAPDPDGRLRFIEQPPTMVRIDPELRDRQVHLVRRYLDTANADIRLLLRHYVVSDAIRRVVGVGSVGTRCALSLFQDGDGNAMILQSKEAGRSVLEQYGGIPQPRAVNEVVAARGEGARVVALQRVLQAVSDPFLGYLRFDEVDLYVRQFHDMKGGIDADELEDEPFETYSRACAVTLARAHGQSPLSSMISGYVGRGRRLGEVLLEWAYAYAARSRADYDAFVTAQTR</sequence>